<feature type="region of interest" description="Disordered" evidence="1">
    <location>
        <begin position="37"/>
        <end position="66"/>
    </location>
</feature>
<comment type="caution">
    <text evidence="2">The sequence shown here is derived from an EMBL/GenBank/DDBJ whole genome shotgun (WGS) entry which is preliminary data.</text>
</comment>
<reference evidence="2 3" key="1">
    <citation type="submission" date="2019-05" db="EMBL/GenBank/DDBJ databases">
        <title>Another draft genome of Portunus trituberculatus and its Hox gene families provides insights of decapod evolution.</title>
        <authorList>
            <person name="Jeong J.-H."/>
            <person name="Song I."/>
            <person name="Kim S."/>
            <person name="Choi T."/>
            <person name="Kim D."/>
            <person name="Ryu S."/>
            <person name="Kim W."/>
        </authorList>
    </citation>
    <scope>NUCLEOTIDE SEQUENCE [LARGE SCALE GENOMIC DNA]</scope>
    <source>
        <tissue evidence="2">Muscle</tissue>
    </source>
</reference>
<dbReference type="Proteomes" id="UP000324222">
    <property type="component" value="Unassembled WGS sequence"/>
</dbReference>
<evidence type="ECO:0000313" key="2">
    <source>
        <dbReference type="EMBL" id="MPC14184.1"/>
    </source>
</evidence>
<evidence type="ECO:0000313" key="3">
    <source>
        <dbReference type="Proteomes" id="UP000324222"/>
    </source>
</evidence>
<sequence length="66" mass="7317">MNTSCIHSYSSFLVPTSVHNYILILISSEYGATPTKEEVCLSHQEEPTSQNGGEMSPEDSRSQDPR</sequence>
<evidence type="ECO:0000256" key="1">
    <source>
        <dbReference type="SAM" id="MobiDB-lite"/>
    </source>
</evidence>
<feature type="compositionally biased region" description="Basic and acidic residues" evidence="1">
    <location>
        <begin position="37"/>
        <end position="46"/>
    </location>
</feature>
<accession>A0A5B7CZH7</accession>
<dbReference type="AlphaFoldDB" id="A0A5B7CZH7"/>
<gene>
    <name evidence="2" type="ORF">E2C01_006943</name>
</gene>
<protein>
    <submittedName>
        <fullName evidence="2">Uncharacterized protein</fullName>
    </submittedName>
</protein>
<organism evidence="2 3">
    <name type="scientific">Portunus trituberculatus</name>
    <name type="common">Swimming crab</name>
    <name type="synonym">Neptunus trituberculatus</name>
    <dbReference type="NCBI Taxonomy" id="210409"/>
    <lineage>
        <taxon>Eukaryota</taxon>
        <taxon>Metazoa</taxon>
        <taxon>Ecdysozoa</taxon>
        <taxon>Arthropoda</taxon>
        <taxon>Crustacea</taxon>
        <taxon>Multicrustacea</taxon>
        <taxon>Malacostraca</taxon>
        <taxon>Eumalacostraca</taxon>
        <taxon>Eucarida</taxon>
        <taxon>Decapoda</taxon>
        <taxon>Pleocyemata</taxon>
        <taxon>Brachyura</taxon>
        <taxon>Eubrachyura</taxon>
        <taxon>Portunoidea</taxon>
        <taxon>Portunidae</taxon>
        <taxon>Portuninae</taxon>
        <taxon>Portunus</taxon>
    </lineage>
</organism>
<dbReference type="EMBL" id="VSRR010000333">
    <property type="protein sequence ID" value="MPC14184.1"/>
    <property type="molecule type" value="Genomic_DNA"/>
</dbReference>
<proteinExistence type="predicted"/>
<name>A0A5B7CZH7_PORTR</name>
<keyword evidence="3" id="KW-1185">Reference proteome</keyword>